<evidence type="ECO:0000313" key="6">
    <source>
        <dbReference type="Proteomes" id="UP000183952"/>
    </source>
</evidence>
<dbReference type="SMART" id="SM00345">
    <property type="entry name" value="HTH_GNTR"/>
    <property type="match status" value="1"/>
</dbReference>
<organism evidence="5 6">
    <name type="scientific">Hathewaya proteolytica DSM 3090</name>
    <dbReference type="NCBI Taxonomy" id="1121331"/>
    <lineage>
        <taxon>Bacteria</taxon>
        <taxon>Bacillati</taxon>
        <taxon>Bacillota</taxon>
        <taxon>Clostridia</taxon>
        <taxon>Eubacteriales</taxon>
        <taxon>Clostridiaceae</taxon>
        <taxon>Hathewaya</taxon>
    </lineage>
</organism>
<sequence>MVNIKINKKNGIPLYLQVKKQIIEQIRLGNFRVGSKMPTERELASAINVSRNTVSTAYNDLEKDGIIKSFQGKGTFVMEEVASWKDKSLKEKVVKVLDIALEEAMENGMSTEEFLELVTETVKERNEIMEKMSFVFVECNIEQSKMFSAALSNSSKMQVIPLTISDLRVMSEKTKNIVKSCEVIITTFNHVNEVTELTSLLNKQIFGVAINPDIGTIVKIARYKDGTRFGCVCISEEFMFKIRQALEKAGLDNVDIAYTNSDDKEELKNFIKYVDVIIVSPGRLKDIKSINVENKDIIEFLYLLDNGSVKALKSKLVEHLPRNMKNMI</sequence>
<evidence type="ECO:0000256" key="1">
    <source>
        <dbReference type="ARBA" id="ARBA00023015"/>
    </source>
</evidence>
<evidence type="ECO:0000256" key="2">
    <source>
        <dbReference type="ARBA" id="ARBA00023125"/>
    </source>
</evidence>
<dbReference type="Pfam" id="PF00392">
    <property type="entry name" value="GntR"/>
    <property type="match status" value="1"/>
</dbReference>
<dbReference type="PRINTS" id="PR00035">
    <property type="entry name" value="HTHGNTR"/>
</dbReference>
<evidence type="ECO:0000259" key="4">
    <source>
        <dbReference type="PROSITE" id="PS50949"/>
    </source>
</evidence>
<keyword evidence="3" id="KW-0804">Transcription</keyword>
<dbReference type="EMBL" id="FRAD01000014">
    <property type="protein sequence ID" value="SHK12732.1"/>
    <property type="molecule type" value="Genomic_DNA"/>
</dbReference>
<dbReference type="InterPro" id="IPR036390">
    <property type="entry name" value="WH_DNA-bd_sf"/>
</dbReference>
<proteinExistence type="predicted"/>
<evidence type="ECO:0000313" key="5">
    <source>
        <dbReference type="EMBL" id="SHK12732.1"/>
    </source>
</evidence>
<dbReference type="PROSITE" id="PS50949">
    <property type="entry name" value="HTH_GNTR"/>
    <property type="match status" value="1"/>
</dbReference>
<dbReference type="Proteomes" id="UP000183952">
    <property type="component" value="Unassembled WGS sequence"/>
</dbReference>
<keyword evidence="2" id="KW-0238">DNA-binding</keyword>
<dbReference type="SUPFAM" id="SSF46785">
    <property type="entry name" value="Winged helix' DNA-binding domain"/>
    <property type="match status" value="1"/>
</dbReference>
<dbReference type="GO" id="GO:0003677">
    <property type="term" value="F:DNA binding"/>
    <property type="evidence" value="ECO:0007669"/>
    <property type="project" value="UniProtKB-KW"/>
</dbReference>
<reference evidence="5 6" key="1">
    <citation type="submission" date="2016-11" db="EMBL/GenBank/DDBJ databases">
        <authorList>
            <person name="Jaros S."/>
            <person name="Januszkiewicz K."/>
            <person name="Wedrychowicz H."/>
        </authorList>
    </citation>
    <scope>NUCLEOTIDE SEQUENCE [LARGE SCALE GENOMIC DNA]</scope>
    <source>
        <strain evidence="5 6">DSM 3090</strain>
    </source>
</reference>
<name>A0A1M6PXV0_9CLOT</name>
<gene>
    <name evidence="5" type="ORF">SAMN02745248_01854</name>
</gene>
<feature type="domain" description="HTH gntR-type" evidence="4">
    <location>
        <begin position="12"/>
        <end position="80"/>
    </location>
</feature>
<dbReference type="OrthoDB" id="9802328at2"/>
<dbReference type="RefSeq" id="WP_072903808.1">
    <property type="nucleotide sequence ID" value="NZ_FRAD01000014.1"/>
</dbReference>
<dbReference type="AlphaFoldDB" id="A0A1M6PXV0"/>
<dbReference type="GO" id="GO:0003700">
    <property type="term" value="F:DNA-binding transcription factor activity"/>
    <property type="evidence" value="ECO:0007669"/>
    <property type="project" value="InterPro"/>
</dbReference>
<evidence type="ECO:0000256" key="3">
    <source>
        <dbReference type="ARBA" id="ARBA00023163"/>
    </source>
</evidence>
<dbReference type="STRING" id="1121331.SAMN02745248_01854"/>
<accession>A0A1M6PXV0</accession>
<protein>
    <submittedName>
        <fullName evidence="5">Transcriptional regulator, GntR family</fullName>
    </submittedName>
</protein>
<dbReference type="PANTHER" id="PTHR38445">
    <property type="entry name" value="HTH-TYPE TRANSCRIPTIONAL REPRESSOR YTRA"/>
    <property type="match status" value="1"/>
</dbReference>
<dbReference type="InterPro" id="IPR000524">
    <property type="entry name" value="Tscrpt_reg_HTH_GntR"/>
</dbReference>
<keyword evidence="6" id="KW-1185">Reference proteome</keyword>
<dbReference type="PANTHER" id="PTHR38445:SF9">
    <property type="entry name" value="HTH-TYPE TRANSCRIPTIONAL REPRESSOR YTRA"/>
    <property type="match status" value="1"/>
</dbReference>
<dbReference type="CDD" id="cd07377">
    <property type="entry name" value="WHTH_GntR"/>
    <property type="match status" value="1"/>
</dbReference>
<dbReference type="InterPro" id="IPR036388">
    <property type="entry name" value="WH-like_DNA-bd_sf"/>
</dbReference>
<keyword evidence="1" id="KW-0805">Transcription regulation</keyword>
<dbReference type="Gene3D" id="1.10.10.10">
    <property type="entry name" value="Winged helix-like DNA-binding domain superfamily/Winged helix DNA-binding domain"/>
    <property type="match status" value="1"/>
</dbReference>